<dbReference type="InterPro" id="IPR050204">
    <property type="entry name" value="AraC_XylS_family_regulators"/>
</dbReference>
<reference evidence="5" key="2">
    <citation type="submission" date="2022-05" db="EMBL/GenBank/DDBJ databases">
        <authorList>
            <person name="Kim J.-S."/>
            <person name="Lee K."/>
            <person name="Suh M."/>
            <person name="Eom M."/>
            <person name="Kim J.-S."/>
            <person name="Kim D.-S."/>
            <person name="Ko S.-H."/>
            <person name="Shin Y."/>
            <person name="Lee J.-S."/>
        </authorList>
    </citation>
    <scope>NUCLEOTIDE SEQUENCE</scope>
    <source>
        <strain evidence="5">N237</strain>
    </source>
</reference>
<sequence length="328" mass="35914">MALILDTRAFARPDRADVVRETIASAVVHVDIEFASERGAADVYGTIADLGAMRLCSVRSDALKVERTAKLAGDDTAPRIFLALQMEGSSLIVQGGRETVLHAGELAYSESSAPYSLLDDGGIRQHFFAIPVAALALPQDAISSLSATTLAPNDPLTDLTANYLGRIAARGEIFAHPRADSIGQPSIDLVRALLATHLDASTPARDSMYGTLALRVLEYTRAHLHEPDLRASYIAAAHNISVRQLYNVMTEAHISLGDWIREHRLEECRLELGRPQSRHLEVARIGRSWGFRDPSTFGRAFKAAYGVTPGEWRRLHSYRGPKPRDKQG</sequence>
<dbReference type="SUPFAM" id="SSF46689">
    <property type="entry name" value="Homeodomain-like"/>
    <property type="match status" value="1"/>
</dbReference>
<dbReference type="PRINTS" id="PR00032">
    <property type="entry name" value="HTHARAC"/>
</dbReference>
<keyword evidence="6" id="KW-1185">Reference proteome</keyword>
<protein>
    <submittedName>
        <fullName evidence="5">Helix-turn-helix domain-containing protein</fullName>
    </submittedName>
</protein>
<evidence type="ECO:0000256" key="2">
    <source>
        <dbReference type="ARBA" id="ARBA00023125"/>
    </source>
</evidence>
<dbReference type="InterPro" id="IPR009057">
    <property type="entry name" value="Homeodomain-like_sf"/>
</dbReference>
<evidence type="ECO:0000313" key="6">
    <source>
        <dbReference type="Proteomes" id="UP001056336"/>
    </source>
</evidence>
<name>A0ABY4QUX9_9ACTN</name>
<dbReference type="InterPro" id="IPR020449">
    <property type="entry name" value="Tscrpt_reg_AraC-type_HTH"/>
</dbReference>
<gene>
    <name evidence="5" type="ORF">M6D93_12400</name>
</gene>
<dbReference type="InterPro" id="IPR035418">
    <property type="entry name" value="AraC-bd_2"/>
</dbReference>
<dbReference type="RefSeq" id="WP_249769549.1">
    <property type="nucleotide sequence ID" value="NZ_CP097332.1"/>
</dbReference>
<dbReference type="PROSITE" id="PS00041">
    <property type="entry name" value="HTH_ARAC_FAMILY_1"/>
    <property type="match status" value="1"/>
</dbReference>
<reference evidence="5" key="1">
    <citation type="journal article" date="2018" name="Int. J. Syst. Evol. Microbiol.">
        <title>Jatrophihabitans telluris sp. nov., isolated from sediment soil of lava forest wetlands and the emended description of the genus Jatrophihabitans.</title>
        <authorList>
            <person name="Lee K.C."/>
            <person name="Suh M.K."/>
            <person name="Eom M.K."/>
            <person name="Kim K.K."/>
            <person name="Kim J.S."/>
            <person name="Kim D.S."/>
            <person name="Ko S.H."/>
            <person name="Shin Y.K."/>
            <person name="Lee J.S."/>
        </authorList>
    </citation>
    <scope>NUCLEOTIDE SEQUENCE</scope>
    <source>
        <strain evidence="5">N237</strain>
    </source>
</reference>
<keyword evidence="3" id="KW-0804">Transcription</keyword>
<dbReference type="SMART" id="SM00342">
    <property type="entry name" value="HTH_ARAC"/>
    <property type="match status" value="1"/>
</dbReference>
<evidence type="ECO:0000259" key="4">
    <source>
        <dbReference type="PROSITE" id="PS01124"/>
    </source>
</evidence>
<keyword evidence="1" id="KW-0805">Transcription regulation</keyword>
<evidence type="ECO:0000313" key="5">
    <source>
        <dbReference type="EMBL" id="UQX87103.1"/>
    </source>
</evidence>
<dbReference type="Gene3D" id="1.10.10.60">
    <property type="entry name" value="Homeodomain-like"/>
    <property type="match status" value="1"/>
</dbReference>
<dbReference type="PANTHER" id="PTHR46796:SF6">
    <property type="entry name" value="ARAC SUBFAMILY"/>
    <property type="match status" value="1"/>
</dbReference>
<proteinExistence type="predicted"/>
<dbReference type="InterPro" id="IPR018060">
    <property type="entry name" value="HTH_AraC"/>
</dbReference>
<dbReference type="Pfam" id="PF12833">
    <property type="entry name" value="HTH_18"/>
    <property type="match status" value="1"/>
</dbReference>
<feature type="domain" description="HTH araC/xylS-type" evidence="4">
    <location>
        <begin position="214"/>
        <end position="315"/>
    </location>
</feature>
<dbReference type="EMBL" id="CP097332">
    <property type="protein sequence ID" value="UQX87103.1"/>
    <property type="molecule type" value="Genomic_DNA"/>
</dbReference>
<dbReference type="PANTHER" id="PTHR46796">
    <property type="entry name" value="HTH-TYPE TRANSCRIPTIONAL ACTIVATOR RHAS-RELATED"/>
    <property type="match status" value="1"/>
</dbReference>
<accession>A0ABY4QUX9</accession>
<dbReference type="Proteomes" id="UP001056336">
    <property type="component" value="Chromosome"/>
</dbReference>
<dbReference type="InterPro" id="IPR018062">
    <property type="entry name" value="HTH_AraC-typ_CS"/>
</dbReference>
<keyword evidence="2" id="KW-0238">DNA-binding</keyword>
<dbReference type="PROSITE" id="PS01124">
    <property type="entry name" value="HTH_ARAC_FAMILY_2"/>
    <property type="match status" value="1"/>
</dbReference>
<dbReference type="Pfam" id="PF14525">
    <property type="entry name" value="AraC_binding_2"/>
    <property type="match status" value="1"/>
</dbReference>
<evidence type="ECO:0000256" key="1">
    <source>
        <dbReference type="ARBA" id="ARBA00023015"/>
    </source>
</evidence>
<organism evidence="5 6">
    <name type="scientific">Jatrophihabitans telluris</name>
    <dbReference type="NCBI Taxonomy" id="2038343"/>
    <lineage>
        <taxon>Bacteria</taxon>
        <taxon>Bacillati</taxon>
        <taxon>Actinomycetota</taxon>
        <taxon>Actinomycetes</taxon>
        <taxon>Jatrophihabitantales</taxon>
        <taxon>Jatrophihabitantaceae</taxon>
        <taxon>Jatrophihabitans</taxon>
    </lineage>
</organism>
<evidence type="ECO:0000256" key="3">
    <source>
        <dbReference type="ARBA" id="ARBA00023163"/>
    </source>
</evidence>